<evidence type="ECO:0000256" key="1">
    <source>
        <dbReference type="ARBA" id="ARBA00004651"/>
    </source>
</evidence>
<keyword evidence="4 7" id="KW-0812">Transmembrane</keyword>
<feature type="transmembrane region" description="Helical" evidence="7">
    <location>
        <begin position="315"/>
        <end position="336"/>
    </location>
</feature>
<keyword evidence="5 7" id="KW-1133">Transmembrane helix</keyword>
<feature type="transmembrane region" description="Helical" evidence="7">
    <location>
        <begin position="36"/>
        <end position="54"/>
    </location>
</feature>
<comment type="subcellular location">
    <subcellularLocation>
        <location evidence="1">Cell membrane</location>
        <topology evidence="1">Multi-pass membrane protein</topology>
    </subcellularLocation>
</comment>
<evidence type="ECO:0000313" key="9">
    <source>
        <dbReference type="EMBL" id="SFE24473.1"/>
    </source>
</evidence>
<dbReference type="InterPro" id="IPR020846">
    <property type="entry name" value="MFS_dom"/>
</dbReference>
<feature type="transmembrane region" description="Helical" evidence="7">
    <location>
        <begin position="122"/>
        <end position="141"/>
    </location>
</feature>
<evidence type="ECO:0000256" key="5">
    <source>
        <dbReference type="ARBA" id="ARBA00022989"/>
    </source>
</evidence>
<evidence type="ECO:0000256" key="7">
    <source>
        <dbReference type="SAM" id="Phobius"/>
    </source>
</evidence>
<dbReference type="Gene3D" id="1.20.1250.20">
    <property type="entry name" value="MFS general substrate transporter like domains"/>
    <property type="match status" value="1"/>
</dbReference>
<sequence>MVAVTYGLARFSYGLLLPDINASLNMSEFLSGATSSLFYLAYCVTIVLSTVITTQEGPRRMILLAGLSAFVGMLMMAVTPNAWVLAFGVLLAGGSTGLVSPPYGAAISLWIQEEKQGKANTWINSGTSLGIVLSGAGAYFLTPNWRLTYLIYAVLTLLILVWNYKAIPKGRMGSRLRFKKGNYSIRGVKEAKPLIAASLILGISTAAFWTFSRSFVEVAGDYSDWQLSGFWVVIGLFGVLGGFSGSLIEKGGLPFAYKLGSLSIASASIILAVAPGNWLMSYLSAGIFGCSYIFLTGVLLVWGIRVFIANASLGIGVPFLLLAVGQVIGSILAGWLVGSWGYAASFMIHGVLGLTALLMGPGKRQNEMANITSD</sequence>
<feature type="transmembrane region" description="Helical" evidence="7">
    <location>
        <begin position="194"/>
        <end position="216"/>
    </location>
</feature>
<dbReference type="AlphaFoldDB" id="A0A1I1Z218"/>
<dbReference type="Proteomes" id="UP000199474">
    <property type="component" value="Unassembled WGS sequence"/>
</dbReference>
<feature type="domain" description="Major facilitator superfamily (MFS) profile" evidence="8">
    <location>
        <begin position="1"/>
        <end position="374"/>
    </location>
</feature>
<dbReference type="InterPro" id="IPR036259">
    <property type="entry name" value="MFS_trans_sf"/>
</dbReference>
<name>A0A1I1Z218_9BACI</name>
<feature type="transmembrane region" description="Helical" evidence="7">
    <location>
        <begin position="280"/>
        <end position="303"/>
    </location>
</feature>
<feature type="transmembrane region" description="Helical" evidence="7">
    <location>
        <begin position="61"/>
        <end position="78"/>
    </location>
</feature>
<dbReference type="EMBL" id="FOMR01000011">
    <property type="protein sequence ID" value="SFE24473.1"/>
    <property type="molecule type" value="Genomic_DNA"/>
</dbReference>
<protein>
    <submittedName>
        <fullName evidence="9">Predicted arabinose efflux permease, MFS family</fullName>
    </submittedName>
</protein>
<feature type="transmembrane region" description="Helical" evidence="7">
    <location>
        <begin position="84"/>
        <end position="110"/>
    </location>
</feature>
<dbReference type="SUPFAM" id="SSF103473">
    <property type="entry name" value="MFS general substrate transporter"/>
    <property type="match status" value="1"/>
</dbReference>
<dbReference type="GO" id="GO:0005886">
    <property type="term" value="C:plasma membrane"/>
    <property type="evidence" value="ECO:0007669"/>
    <property type="project" value="UniProtKB-SubCell"/>
</dbReference>
<keyword evidence="3" id="KW-1003">Cell membrane</keyword>
<dbReference type="PROSITE" id="PS50850">
    <property type="entry name" value="MFS"/>
    <property type="match status" value="1"/>
</dbReference>
<dbReference type="PANTHER" id="PTHR43124">
    <property type="entry name" value="PURINE EFFLUX PUMP PBUE"/>
    <property type="match status" value="1"/>
</dbReference>
<reference evidence="10" key="1">
    <citation type="submission" date="2016-10" db="EMBL/GenBank/DDBJ databases">
        <authorList>
            <person name="Varghese N."/>
            <person name="Submissions S."/>
        </authorList>
    </citation>
    <scope>NUCLEOTIDE SEQUENCE [LARGE SCALE GENOMIC DNA]</scope>
    <source>
        <strain evidence="10">DSM 22530</strain>
    </source>
</reference>
<feature type="transmembrane region" description="Helical" evidence="7">
    <location>
        <begin position="228"/>
        <end position="248"/>
    </location>
</feature>
<keyword evidence="2" id="KW-0813">Transport</keyword>
<keyword evidence="6 7" id="KW-0472">Membrane</keyword>
<feature type="transmembrane region" description="Helical" evidence="7">
    <location>
        <begin position="147"/>
        <end position="167"/>
    </location>
</feature>
<gene>
    <name evidence="9" type="ORF">SAMN05216238_11125</name>
</gene>
<evidence type="ECO:0000313" key="10">
    <source>
        <dbReference type="Proteomes" id="UP000199474"/>
    </source>
</evidence>
<dbReference type="GO" id="GO:0022857">
    <property type="term" value="F:transmembrane transporter activity"/>
    <property type="evidence" value="ECO:0007669"/>
    <property type="project" value="InterPro"/>
</dbReference>
<organism evidence="9 10">
    <name type="scientific">Lentibacillus persicus</name>
    <dbReference type="NCBI Taxonomy" id="640948"/>
    <lineage>
        <taxon>Bacteria</taxon>
        <taxon>Bacillati</taxon>
        <taxon>Bacillota</taxon>
        <taxon>Bacilli</taxon>
        <taxon>Bacillales</taxon>
        <taxon>Bacillaceae</taxon>
        <taxon>Lentibacillus</taxon>
    </lineage>
</organism>
<dbReference type="InterPro" id="IPR050189">
    <property type="entry name" value="MFS_Efflux_Transporters"/>
</dbReference>
<keyword evidence="10" id="KW-1185">Reference proteome</keyword>
<feature type="transmembrane region" description="Helical" evidence="7">
    <location>
        <begin position="255"/>
        <end position="274"/>
    </location>
</feature>
<dbReference type="PANTHER" id="PTHR43124:SF3">
    <property type="entry name" value="CHLORAMPHENICOL EFFLUX PUMP RV0191"/>
    <property type="match status" value="1"/>
</dbReference>
<evidence type="ECO:0000256" key="3">
    <source>
        <dbReference type="ARBA" id="ARBA00022475"/>
    </source>
</evidence>
<evidence type="ECO:0000256" key="4">
    <source>
        <dbReference type="ARBA" id="ARBA00022692"/>
    </source>
</evidence>
<dbReference type="InterPro" id="IPR011701">
    <property type="entry name" value="MFS"/>
</dbReference>
<evidence type="ECO:0000256" key="6">
    <source>
        <dbReference type="ARBA" id="ARBA00023136"/>
    </source>
</evidence>
<accession>A0A1I1Z218</accession>
<proteinExistence type="predicted"/>
<dbReference type="Pfam" id="PF07690">
    <property type="entry name" value="MFS_1"/>
    <property type="match status" value="1"/>
</dbReference>
<evidence type="ECO:0000259" key="8">
    <source>
        <dbReference type="PROSITE" id="PS50850"/>
    </source>
</evidence>
<feature type="transmembrane region" description="Helical" evidence="7">
    <location>
        <begin position="342"/>
        <end position="360"/>
    </location>
</feature>
<dbReference type="STRING" id="640948.SAMN05216238_11125"/>
<evidence type="ECO:0000256" key="2">
    <source>
        <dbReference type="ARBA" id="ARBA00022448"/>
    </source>
</evidence>